<comment type="caution">
    <text evidence="3">The sequence shown here is derived from an EMBL/GenBank/DDBJ whole genome shotgun (WGS) entry which is preliminary data.</text>
</comment>
<evidence type="ECO:0000256" key="2">
    <source>
        <dbReference type="SAM" id="MobiDB-lite"/>
    </source>
</evidence>
<gene>
    <name evidence="3" type="ORF">EZS28_001380</name>
</gene>
<feature type="coiled-coil region" evidence="1">
    <location>
        <begin position="216"/>
        <end position="243"/>
    </location>
</feature>
<evidence type="ECO:0000313" key="4">
    <source>
        <dbReference type="Proteomes" id="UP000324800"/>
    </source>
</evidence>
<organism evidence="3 4">
    <name type="scientific">Streblomastix strix</name>
    <dbReference type="NCBI Taxonomy" id="222440"/>
    <lineage>
        <taxon>Eukaryota</taxon>
        <taxon>Metamonada</taxon>
        <taxon>Preaxostyla</taxon>
        <taxon>Oxymonadida</taxon>
        <taxon>Streblomastigidae</taxon>
        <taxon>Streblomastix</taxon>
    </lineage>
</organism>
<dbReference type="EMBL" id="SNRW01000142">
    <property type="protein sequence ID" value="KAA6403087.1"/>
    <property type="molecule type" value="Genomic_DNA"/>
</dbReference>
<accession>A0A5J4X7A9</accession>
<proteinExistence type="predicted"/>
<dbReference type="AlphaFoldDB" id="A0A5J4X7A9"/>
<keyword evidence="1" id="KW-0175">Coiled coil</keyword>
<name>A0A5J4X7A9_9EUKA</name>
<evidence type="ECO:0000256" key="1">
    <source>
        <dbReference type="SAM" id="Coils"/>
    </source>
</evidence>
<sequence length="509" mass="59310">MDKNGEIVSQLAHRIIIQIIKHINILLCSIDIKNTVSVELVQNQAVNIIEEANEFIQQKLDSGSGADEVSAAVVYIALCTTNIEIQRVMNCFRIQHDEIQSDLQAFQSYVDIVEVFWRISLNEYNSLNSITNSRISAHCINNTVGFLVLCDELIRTILFKENKETNEKLKSCQQKISNIEKIYIDACMDATMMDLLQKVGIWGREWIPNLEDEISNEKNDENCKRKRRRVEFEEDEYEDDQDDYIDNKFNEEKQEELQQIAMKILSQPTTVTKKIISDQSQSESENSSRIYNMRKLNETVQMFVNQEIFGKKAIKVNQIKKPIPIKVDQTITSSDLLSWCFKIQQDIDLTTEVEQEQEDRSFIERWIMPNYESEQISDLIQSVFEELEEKCPNKANEMKKLLKKDNQQERSGLVSLNLSRDLLSFVHNVTGQHITNITKRIFIDKENLFSQIGPKWCVNPFRTLKTKSKRFSSSTSQIANSSTDSEQENKDEQQLTMIKNKRKRQEDNE</sequence>
<protein>
    <submittedName>
        <fullName evidence="3">Uncharacterized protein</fullName>
    </submittedName>
</protein>
<reference evidence="3 4" key="1">
    <citation type="submission" date="2019-03" db="EMBL/GenBank/DDBJ databases">
        <title>Single cell metagenomics reveals metabolic interactions within the superorganism composed of flagellate Streblomastix strix and complex community of Bacteroidetes bacteria on its surface.</title>
        <authorList>
            <person name="Treitli S.C."/>
            <person name="Kolisko M."/>
            <person name="Husnik F."/>
            <person name="Keeling P."/>
            <person name="Hampl V."/>
        </authorList>
    </citation>
    <scope>NUCLEOTIDE SEQUENCE [LARGE SCALE GENOMIC DNA]</scope>
    <source>
        <strain evidence="3">ST1C</strain>
    </source>
</reference>
<evidence type="ECO:0000313" key="3">
    <source>
        <dbReference type="EMBL" id="KAA6403087.1"/>
    </source>
</evidence>
<dbReference type="Proteomes" id="UP000324800">
    <property type="component" value="Unassembled WGS sequence"/>
</dbReference>
<feature type="region of interest" description="Disordered" evidence="2">
    <location>
        <begin position="469"/>
        <end position="509"/>
    </location>
</feature>
<feature type="compositionally biased region" description="Low complexity" evidence="2">
    <location>
        <begin position="471"/>
        <end position="484"/>
    </location>
</feature>